<keyword evidence="5" id="KW-1003">Cell membrane</keyword>
<keyword evidence="5" id="KW-0472">Membrane</keyword>
<dbReference type="GO" id="GO:0042956">
    <property type="term" value="P:maltodextrin transmembrane transport"/>
    <property type="evidence" value="ECO:0007669"/>
    <property type="project" value="TreeGrafter"/>
</dbReference>
<feature type="region of interest" description="Disordered" evidence="6">
    <location>
        <begin position="23"/>
        <end position="52"/>
    </location>
</feature>
<organism evidence="7 8">
    <name type="scientific">Salipaludibacillus agaradhaerens</name>
    <name type="common">Bacillus agaradhaerens</name>
    <dbReference type="NCBI Taxonomy" id="76935"/>
    <lineage>
        <taxon>Bacteria</taxon>
        <taxon>Bacillati</taxon>
        <taxon>Bacillota</taxon>
        <taxon>Bacilli</taxon>
        <taxon>Bacillales</taxon>
        <taxon>Bacillaceae</taxon>
    </lineage>
</organism>
<feature type="signal peptide" evidence="5">
    <location>
        <begin position="1"/>
        <end position="19"/>
    </location>
</feature>
<feature type="compositionally biased region" description="Basic and acidic residues" evidence="6">
    <location>
        <begin position="40"/>
        <end position="52"/>
    </location>
</feature>
<dbReference type="PANTHER" id="PTHR30061">
    <property type="entry name" value="MALTOSE-BINDING PERIPLASMIC PROTEIN"/>
    <property type="match status" value="1"/>
</dbReference>
<dbReference type="Proteomes" id="UP001057753">
    <property type="component" value="Unassembled WGS sequence"/>
</dbReference>
<evidence type="ECO:0000313" key="8">
    <source>
        <dbReference type="Proteomes" id="UP001057753"/>
    </source>
</evidence>
<protein>
    <recommendedName>
        <fullName evidence="5">Maltodextrin-binding protein</fullName>
    </recommendedName>
</protein>
<dbReference type="EMBL" id="JABXYM010000001">
    <property type="protein sequence ID" value="MCR6097235.1"/>
    <property type="molecule type" value="Genomic_DNA"/>
</dbReference>
<accession>A0A9Q4B327</accession>
<evidence type="ECO:0000256" key="2">
    <source>
        <dbReference type="ARBA" id="ARBA00022448"/>
    </source>
</evidence>
<evidence type="ECO:0000313" key="7">
    <source>
        <dbReference type="EMBL" id="MCR6097235.1"/>
    </source>
</evidence>
<sequence>MKRFIVSLGMSILVVSALAGCGPDDDTETETSNANNTVNDHNETGEPEKPDSLEIWANDDEYQFAAVQELVSQFEDEYGIEVEVTAYLMADQDEAFALDAPGGIGPDVIFQPHDRLGDLTSQNLLAPLEVDEDTLAEYTEEAVTAFTLDGEVYGAPLVMENTALYYNKDLIDAVPETMDELYELADSLTDASHDEYGFLFEALNFYHVYPWIGGYGGYVFSQDDEGNYNIDDIGLDNDGAVEAYEEVQSLFERGILPRSVDEDVINGLFTDGKVAMAVSGPWAMASYSEALGDSLGVAPLPELSNGNTPTPFAGVKGWLVSNYSENTYWASQLALYLSTADAQSYYYEETGEIPARPDATVEDEFAEAFLEQSQSAEPMPNIPEMGQVWDPMEDSLQFNAEGQDPGEILEEAVEEIHDYIDMMN</sequence>
<name>A0A9Q4B327_SALAG</name>
<comment type="similarity">
    <text evidence="1 5">Belongs to the bacterial solute-binding protein 1 family.</text>
</comment>
<feature type="compositionally biased region" description="Polar residues" evidence="6">
    <location>
        <begin position="30"/>
        <end position="39"/>
    </location>
</feature>
<dbReference type="Pfam" id="PF13416">
    <property type="entry name" value="SBP_bac_8"/>
    <property type="match status" value="1"/>
</dbReference>
<evidence type="ECO:0000256" key="3">
    <source>
        <dbReference type="ARBA" id="ARBA00022597"/>
    </source>
</evidence>
<dbReference type="GO" id="GO:1901982">
    <property type="term" value="F:maltose binding"/>
    <property type="evidence" value="ECO:0007669"/>
    <property type="project" value="TreeGrafter"/>
</dbReference>
<dbReference type="GO" id="GO:0055052">
    <property type="term" value="C:ATP-binding cassette (ABC) transporter complex, substrate-binding subunit-containing"/>
    <property type="evidence" value="ECO:0007669"/>
    <property type="project" value="TreeGrafter"/>
</dbReference>
<feature type="chain" id="PRO_5040536548" description="Maltodextrin-binding protein" evidence="5">
    <location>
        <begin position="20"/>
        <end position="424"/>
    </location>
</feature>
<comment type="caution">
    <text evidence="7">The sequence shown here is derived from an EMBL/GenBank/DDBJ whole genome shotgun (WGS) entry which is preliminary data.</text>
</comment>
<comment type="subcellular location">
    <subcellularLocation>
        <location evidence="5">Cell membrane</location>
        <topology evidence="5">Lipid-anchor</topology>
    </subcellularLocation>
</comment>
<keyword evidence="8" id="KW-1185">Reference proteome</keyword>
<dbReference type="RefSeq" id="WP_078577496.1">
    <property type="nucleotide sequence ID" value="NZ_JABXYM010000001.1"/>
</dbReference>
<dbReference type="PROSITE" id="PS51257">
    <property type="entry name" value="PROKAR_LIPOPROTEIN"/>
    <property type="match status" value="1"/>
</dbReference>
<dbReference type="Gene3D" id="3.40.190.10">
    <property type="entry name" value="Periplasmic binding protein-like II"/>
    <property type="match status" value="2"/>
</dbReference>
<reference evidence="7" key="1">
    <citation type="submission" date="2020-06" db="EMBL/GenBank/DDBJ databases">
        <title>Insight into the genomes of haloalkaliphilic bacilli from Kenyan soda lakes.</title>
        <authorList>
            <person name="Mwirichia R."/>
            <person name="Villamizar G.C."/>
            <person name="Poehlein A."/>
            <person name="Mugweru J."/>
            <person name="Kipnyargis A."/>
            <person name="Kiplimo D."/>
            <person name="Orwa P."/>
            <person name="Daniel R."/>
        </authorList>
    </citation>
    <scope>NUCLEOTIDE SEQUENCE</scope>
    <source>
        <strain evidence="7">B1096_S55</strain>
    </source>
</reference>
<keyword evidence="2 5" id="KW-0813">Transport</keyword>
<keyword evidence="3 5" id="KW-0762">Sugar transport</keyword>
<dbReference type="OrthoDB" id="9766758at2"/>
<dbReference type="GO" id="GO:0015768">
    <property type="term" value="P:maltose transport"/>
    <property type="evidence" value="ECO:0007669"/>
    <property type="project" value="TreeGrafter"/>
</dbReference>
<dbReference type="InterPro" id="IPR006059">
    <property type="entry name" value="SBP"/>
</dbReference>
<proteinExistence type="inferred from homology"/>
<evidence type="ECO:0000256" key="4">
    <source>
        <dbReference type="ARBA" id="ARBA00022729"/>
    </source>
</evidence>
<evidence type="ECO:0000256" key="5">
    <source>
        <dbReference type="RuleBase" id="RU365005"/>
    </source>
</evidence>
<evidence type="ECO:0000256" key="1">
    <source>
        <dbReference type="ARBA" id="ARBA00008520"/>
    </source>
</evidence>
<dbReference type="SUPFAM" id="SSF53850">
    <property type="entry name" value="Periplasmic binding protein-like II"/>
    <property type="match status" value="1"/>
</dbReference>
<dbReference type="PANTHER" id="PTHR30061:SF50">
    <property type="entry name" value="MALTOSE_MALTODEXTRIN-BINDING PERIPLASMIC PROTEIN"/>
    <property type="match status" value="1"/>
</dbReference>
<gene>
    <name evidence="7" type="ORF">HXA33_11840</name>
</gene>
<dbReference type="PRINTS" id="PR00181">
    <property type="entry name" value="MALTOSEBP"/>
</dbReference>
<dbReference type="InterPro" id="IPR006060">
    <property type="entry name" value="Maltose/Cyclodextrin-bd"/>
</dbReference>
<dbReference type="GO" id="GO:0015144">
    <property type="term" value="F:carbohydrate transmembrane transporter activity"/>
    <property type="evidence" value="ECO:0007669"/>
    <property type="project" value="InterPro"/>
</dbReference>
<keyword evidence="5" id="KW-0449">Lipoprotein</keyword>
<keyword evidence="4 5" id="KW-0732">Signal</keyword>
<dbReference type="AlphaFoldDB" id="A0A9Q4B327"/>
<evidence type="ECO:0000256" key="6">
    <source>
        <dbReference type="SAM" id="MobiDB-lite"/>
    </source>
</evidence>